<protein>
    <submittedName>
        <fullName evidence="2">Uncharacterized protein</fullName>
    </submittedName>
</protein>
<reference evidence="2 3" key="1">
    <citation type="submission" date="2023-02" db="EMBL/GenBank/DDBJ databases">
        <title>LHISI_Scaffold_Assembly.</title>
        <authorList>
            <person name="Stuart O.P."/>
            <person name="Cleave R."/>
            <person name="Magrath M.J.L."/>
            <person name="Mikheyev A.S."/>
        </authorList>
    </citation>
    <scope>NUCLEOTIDE SEQUENCE [LARGE SCALE GENOMIC DNA]</scope>
    <source>
        <strain evidence="2">Daus_M_001</strain>
        <tissue evidence="2">Leg muscle</tissue>
    </source>
</reference>
<organism evidence="2 3">
    <name type="scientific">Dryococelus australis</name>
    <dbReference type="NCBI Taxonomy" id="614101"/>
    <lineage>
        <taxon>Eukaryota</taxon>
        <taxon>Metazoa</taxon>
        <taxon>Ecdysozoa</taxon>
        <taxon>Arthropoda</taxon>
        <taxon>Hexapoda</taxon>
        <taxon>Insecta</taxon>
        <taxon>Pterygota</taxon>
        <taxon>Neoptera</taxon>
        <taxon>Polyneoptera</taxon>
        <taxon>Phasmatodea</taxon>
        <taxon>Verophasmatodea</taxon>
        <taxon>Anareolatae</taxon>
        <taxon>Phasmatidae</taxon>
        <taxon>Eurycanthinae</taxon>
        <taxon>Dryococelus</taxon>
    </lineage>
</organism>
<keyword evidence="3" id="KW-1185">Reference proteome</keyword>
<accession>A0ABQ9I2H5</accession>
<feature type="region of interest" description="Disordered" evidence="1">
    <location>
        <begin position="281"/>
        <end position="331"/>
    </location>
</feature>
<name>A0ABQ9I2H5_9NEOP</name>
<proteinExistence type="predicted"/>
<feature type="compositionally biased region" description="Acidic residues" evidence="1">
    <location>
        <begin position="299"/>
        <end position="316"/>
    </location>
</feature>
<evidence type="ECO:0000313" key="2">
    <source>
        <dbReference type="EMBL" id="KAJ8890802.1"/>
    </source>
</evidence>
<gene>
    <name evidence="2" type="ORF">PR048_010311</name>
</gene>
<evidence type="ECO:0000313" key="3">
    <source>
        <dbReference type="Proteomes" id="UP001159363"/>
    </source>
</evidence>
<sequence length="331" mass="36711">MRVTSQCDYRIAIGRVWSDMTIETKLMRFFKTNTGLTCGRGISDSVISKWIVEMSVTHDICASLKEFCGVLFSSSEQHIYFSMTRITRNTANIGKLAVWLDNHTPFPIMSEIMSIATGVVGDCTIINCYEAVTIVKQAMKKIEVNGGFSMHKVIWPRGCTVSTVCEAYTKYVKSHYPGRSCGAVFARPTPSTSRATILGGAAVLCLIDTPTHTTAQRQLNRSNAIDKFKQLDKSTFAVTGGDVDLAVLLMAKTPPDRRILLVKPGRGNIRTNVYSTKEIAGPAVDDDDKEFELPPTLVEELDENMEENIEDEDEEHESQPGSSRPKRSKLL</sequence>
<comment type="caution">
    <text evidence="2">The sequence shown here is derived from an EMBL/GenBank/DDBJ whole genome shotgun (WGS) entry which is preliminary data.</text>
</comment>
<evidence type="ECO:0000256" key="1">
    <source>
        <dbReference type="SAM" id="MobiDB-lite"/>
    </source>
</evidence>
<dbReference type="Proteomes" id="UP001159363">
    <property type="component" value="Chromosome 3"/>
</dbReference>
<dbReference type="EMBL" id="JARBHB010000003">
    <property type="protein sequence ID" value="KAJ8890802.1"/>
    <property type="molecule type" value="Genomic_DNA"/>
</dbReference>